<dbReference type="Pfam" id="PF00296">
    <property type="entry name" value="Bac_luciferase"/>
    <property type="match status" value="1"/>
</dbReference>
<dbReference type="EMBL" id="JBHMCY010000012">
    <property type="protein sequence ID" value="MFB9462789.1"/>
    <property type="molecule type" value="Genomic_DNA"/>
</dbReference>
<reference evidence="6 7" key="1">
    <citation type="submission" date="2024-09" db="EMBL/GenBank/DDBJ databases">
        <authorList>
            <person name="Sun Q."/>
            <person name="Mori K."/>
        </authorList>
    </citation>
    <scope>NUCLEOTIDE SEQUENCE [LARGE SCALE GENOMIC DNA]</scope>
    <source>
        <strain evidence="6 7">JCM 6917</strain>
    </source>
</reference>
<evidence type="ECO:0000256" key="2">
    <source>
        <dbReference type="ARBA" id="ARBA00022643"/>
    </source>
</evidence>
<dbReference type="InterPro" id="IPR011251">
    <property type="entry name" value="Luciferase-like_dom"/>
</dbReference>
<dbReference type="InterPro" id="IPR036661">
    <property type="entry name" value="Luciferase-like_sf"/>
</dbReference>
<keyword evidence="7" id="KW-1185">Reference proteome</keyword>
<evidence type="ECO:0000256" key="3">
    <source>
        <dbReference type="ARBA" id="ARBA00023002"/>
    </source>
</evidence>
<gene>
    <name evidence="6" type="ORF">ACFF45_08740</name>
</gene>
<dbReference type="PANTHER" id="PTHR42847:SF9">
    <property type="entry name" value="BLL6451 PROTEIN"/>
    <property type="match status" value="1"/>
</dbReference>
<dbReference type="GO" id="GO:0016491">
    <property type="term" value="F:oxidoreductase activity"/>
    <property type="evidence" value="ECO:0007669"/>
    <property type="project" value="UniProtKB-KW"/>
</dbReference>
<keyword evidence="4" id="KW-0503">Monooxygenase</keyword>
<accession>A0ABV5MYR4</accession>
<sequence>MVQIFTTDNPLHPGESQLSDLVTRAQALEASEAVDAVLVGYSSTWPHNQVTAPYLFAATERLSLIVAHRPGVMAPTAAARYFATLDALSGGRLALNVVVGGADKDLRREGDALPKTDRYQRATEYLDVMKRAWSEQASFDHHGTYYQAERVRHDLRPANGHIPVFMGGESEDAVQFGATHADRYMLWGEPLAGTAERIARVTEAAAAHGRTPSFSLSLRLFIADTDEEAWRQARAAEQAVKEASGSRAILRSASTDTSVGRERQLAATAQDVHDDCFWTGLVSLLGGFANTAALVGTPERVMRSLAAYRNLGVDAFLLTGGIYGIWEPALEDFAARVKREL</sequence>
<protein>
    <submittedName>
        <fullName evidence="6">LLM class flavin-dependent oxidoreductase</fullName>
        <ecNumber evidence="6">1.-.-.-</ecNumber>
    </submittedName>
</protein>
<keyword evidence="1" id="KW-0285">Flavoprotein</keyword>
<evidence type="ECO:0000313" key="7">
    <source>
        <dbReference type="Proteomes" id="UP001589709"/>
    </source>
</evidence>
<evidence type="ECO:0000259" key="5">
    <source>
        <dbReference type="Pfam" id="PF00296"/>
    </source>
</evidence>
<dbReference type="SUPFAM" id="SSF51679">
    <property type="entry name" value="Bacterial luciferase-like"/>
    <property type="match status" value="1"/>
</dbReference>
<evidence type="ECO:0000256" key="4">
    <source>
        <dbReference type="ARBA" id="ARBA00023033"/>
    </source>
</evidence>
<dbReference type="RefSeq" id="WP_381344187.1">
    <property type="nucleotide sequence ID" value="NZ_JBHMCY010000012.1"/>
</dbReference>
<dbReference type="InterPro" id="IPR050172">
    <property type="entry name" value="SsuD_RutA_monooxygenase"/>
</dbReference>
<dbReference type="Proteomes" id="UP001589709">
    <property type="component" value="Unassembled WGS sequence"/>
</dbReference>
<feature type="domain" description="Luciferase-like" evidence="5">
    <location>
        <begin position="7"/>
        <end position="314"/>
    </location>
</feature>
<keyword evidence="3 6" id="KW-0560">Oxidoreductase</keyword>
<evidence type="ECO:0000313" key="6">
    <source>
        <dbReference type="EMBL" id="MFB9462789.1"/>
    </source>
</evidence>
<keyword evidence="2" id="KW-0288">FMN</keyword>
<organism evidence="6 7">
    <name type="scientific">Streptomyces cinereospinus</name>
    <dbReference type="NCBI Taxonomy" id="285561"/>
    <lineage>
        <taxon>Bacteria</taxon>
        <taxon>Bacillati</taxon>
        <taxon>Actinomycetota</taxon>
        <taxon>Actinomycetes</taxon>
        <taxon>Kitasatosporales</taxon>
        <taxon>Streptomycetaceae</taxon>
        <taxon>Streptomyces</taxon>
    </lineage>
</organism>
<dbReference type="PANTHER" id="PTHR42847">
    <property type="entry name" value="ALKANESULFONATE MONOOXYGENASE"/>
    <property type="match status" value="1"/>
</dbReference>
<dbReference type="EC" id="1.-.-.-" evidence="6"/>
<proteinExistence type="predicted"/>
<evidence type="ECO:0000256" key="1">
    <source>
        <dbReference type="ARBA" id="ARBA00022630"/>
    </source>
</evidence>
<name>A0ABV5MYR4_9ACTN</name>
<dbReference type="Gene3D" id="3.20.20.30">
    <property type="entry name" value="Luciferase-like domain"/>
    <property type="match status" value="1"/>
</dbReference>
<comment type="caution">
    <text evidence="6">The sequence shown here is derived from an EMBL/GenBank/DDBJ whole genome shotgun (WGS) entry which is preliminary data.</text>
</comment>
<dbReference type="CDD" id="cd01094">
    <property type="entry name" value="Alkanesulfonate_monoxygenase"/>
    <property type="match status" value="1"/>
</dbReference>